<comment type="caution">
    <text evidence="2">The sequence shown here is derived from an EMBL/GenBank/DDBJ whole genome shotgun (WGS) entry which is preliminary data.</text>
</comment>
<proteinExistence type="predicted"/>
<evidence type="ECO:0000313" key="2">
    <source>
        <dbReference type="EMBL" id="VCW98911.1"/>
    </source>
</evidence>
<reference evidence="2 3" key="1">
    <citation type="submission" date="2018-10" db="EMBL/GenBank/DDBJ databases">
        <authorList>
            <person name="Ekblom R."/>
            <person name="Jareborg N."/>
        </authorList>
    </citation>
    <scope>NUCLEOTIDE SEQUENCE [LARGE SCALE GENOMIC DNA]</scope>
    <source>
        <tissue evidence="2">Muscle</tissue>
    </source>
</reference>
<keyword evidence="3" id="KW-1185">Reference proteome</keyword>
<dbReference type="Proteomes" id="UP000269945">
    <property type="component" value="Unassembled WGS sequence"/>
</dbReference>
<protein>
    <submittedName>
        <fullName evidence="2">Uncharacterized protein</fullName>
    </submittedName>
</protein>
<sequence length="59" mass="6362">MSRAVVQEMPGAQLRPSRLSSCQQHSPAPTFTATGVPLNHTPPSKWPTRGAVLRSVLLL</sequence>
<dbReference type="EMBL" id="CYRY02026886">
    <property type="protein sequence ID" value="VCW98911.1"/>
    <property type="molecule type" value="Genomic_DNA"/>
</dbReference>
<evidence type="ECO:0000313" key="3">
    <source>
        <dbReference type="Proteomes" id="UP000269945"/>
    </source>
</evidence>
<gene>
    <name evidence="2" type="ORF">BN2614_LOCUS4</name>
</gene>
<accession>A0A9X9Q311</accession>
<evidence type="ECO:0000256" key="1">
    <source>
        <dbReference type="SAM" id="MobiDB-lite"/>
    </source>
</evidence>
<feature type="compositionally biased region" description="Polar residues" evidence="1">
    <location>
        <begin position="18"/>
        <end position="33"/>
    </location>
</feature>
<dbReference type="AlphaFoldDB" id="A0A9X9Q311"/>
<feature type="region of interest" description="Disordered" evidence="1">
    <location>
        <begin position="1"/>
        <end position="44"/>
    </location>
</feature>
<organism evidence="2 3">
    <name type="scientific">Gulo gulo</name>
    <name type="common">Wolverine</name>
    <name type="synonym">Gluton</name>
    <dbReference type="NCBI Taxonomy" id="48420"/>
    <lineage>
        <taxon>Eukaryota</taxon>
        <taxon>Metazoa</taxon>
        <taxon>Chordata</taxon>
        <taxon>Craniata</taxon>
        <taxon>Vertebrata</taxon>
        <taxon>Euteleostomi</taxon>
        <taxon>Mammalia</taxon>
        <taxon>Eutheria</taxon>
        <taxon>Laurasiatheria</taxon>
        <taxon>Carnivora</taxon>
        <taxon>Caniformia</taxon>
        <taxon>Musteloidea</taxon>
        <taxon>Mustelidae</taxon>
        <taxon>Guloninae</taxon>
        <taxon>Gulo</taxon>
    </lineage>
</organism>
<feature type="non-terminal residue" evidence="2">
    <location>
        <position position="59"/>
    </location>
</feature>
<name>A0A9X9Q311_GULGU</name>